<reference evidence="2 3" key="1">
    <citation type="submission" date="2020-07" db="EMBL/GenBank/DDBJ databases">
        <title>Bradyrhizobium diversity isolated from nodules of indigenous legumes of Western Australia.</title>
        <authorList>
            <person name="Klepa M.S."/>
        </authorList>
    </citation>
    <scope>NUCLEOTIDE SEQUENCE [LARGE SCALE GENOMIC DNA]</scope>
    <source>
        <strain evidence="2 3">CNPSo 4010</strain>
    </source>
</reference>
<keyword evidence="1" id="KW-0732">Signal</keyword>
<feature type="chain" id="PRO_5046187667" evidence="1">
    <location>
        <begin position="26"/>
        <end position="325"/>
    </location>
</feature>
<feature type="signal peptide" evidence="1">
    <location>
        <begin position="1"/>
        <end position="25"/>
    </location>
</feature>
<accession>A0ABS0PNR6</accession>
<evidence type="ECO:0000256" key="1">
    <source>
        <dbReference type="SAM" id="SignalP"/>
    </source>
</evidence>
<dbReference type="EMBL" id="JACCHP010000007">
    <property type="protein sequence ID" value="MBH5398735.1"/>
    <property type="molecule type" value="Genomic_DNA"/>
</dbReference>
<dbReference type="Pfam" id="PF04392">
    <property type="entry name" value="ABC_sub_bind"/>
    <property type="match status" value="1"/>
</dbReference>
<keyword evidence="3" id="KW-1185">Reference proteome</keyword>
<dbReference type="Gene3D" id="3.40.50.2300">
    <property type="match status" value="2"/>
</dbReference>
<dbReference type="InterPro" id="IPR007487">
    <property type="entry name" value="ABC_transpt-TYRBP-like"/>
</dbReference>
<organism evidence="2 3">
    <name type="scientific">Bradyrhizobium agreste</name>
    <dbReference type="NCBI Taxonomy" id="2751811"/>
    <lineage>
        <taxon>Bacteria</taxon>
        <taxon>Pseudomonadati</taxon>
        <taxon>Pseudomonadota</taxon>
        <taxon>Alphaproteobacteria</taxon>
        <taxon>Hyphomicrobiales</taxon>
        <taxon>Nitrobacteraceae</taxon>
        <taxon>Bradyrhizobium</taxon>
    </lineage>
</organism>
<protein>
    <submittedName>
        <fullName evidence="2">ABC transporter substrate-binding protein</fullName>
    </submittedName>
</protein>
<dbReference type="PANTHER" id="PTHR35271">
    <property type="entry name" value="ABC TRANSPORTER, SUBSTRATE-BINDING LIPOPROTEIN-RELATED"/>
    <property type="match status" value="1"/>
</dbReference>
<proteinExistence type="predicted"/>
<evidence type="ECO:0000313" key="3">
    <source>
        <dbReference type="Proteomes" id="UP000807370"/>
    </source>
</evidence>
<name>A0ABS0PNR6_9BRAD</name>
<dbReference type="Proteomes" id="UP000807370">
    <property type="component" value="Unassembled WGS sequence"/>
</dbReference>
<dbReference type="PANTHER" id="PTHR35271:SF1">
    <property type="entry name" value="ABC TRANSPORTER, SUBSTRATE-BINDING LIPOPROTEIN"/>
    <property type="match status" value="1"/>
</dbReference>
<sequence>MMLPRRAVLATLGAATLVASSLGWAQEAGRTYRLGFVVPSPRSEGFWTILFDELRRAGFVEGGNLQVVGEFGVTPGRADAVAGAAVKAGADVIFTAGPECTRAAQDATKTIPISAYSGDLVAERLVASLAHPGGNTTGVSILAPEIDTKRQDMLFDMLPGIRRIGALVDPSARTPAQLETLAAAAGSRGATLSIHRASRNEEIIPAIDAARAVEAQALNVIQSPLTFVNYSLIIEHVAKVRLPAIYGVPEFADRGGLVAYGPRVATLIPQIIVPQLVKLLRGAKPAQIPVERPTIIELALNLKTAKALDLVVPTAFLTRADKVIE</sequence>
<dbReference type="RefSeq" id="WP_197960009.1">
    <property type="nucleotide sequence ID" value="NZ_JACCHP010000007.1"/>
</dbReference>
<evidence type="ECO:0000313" key="2">
    <source>
        <dbReference type="EMBL" id="MBH5398735.1"/>
    </source>
</evidence>
<gene>
    <name evidence="2" type="ORF">HZZ13_13165</name>
</gene>
<comment type="caution">
    <text evidence="2">The sequence shown here is derived from an EMBL/GenBank/DDBJ whole genome shotgun (WGS) entry which is preliminary data.</text>
</comment>
<dbReference type="CDD" id="cd06325">
    <property type="entry name" value="PBP1_ABC_unchar_transporter"/>
    <property type="match status" value="1"/>
</dbReference>